<comment type="caution">
    <text evidence="1">The sequence shown here is derived from an EMBL/GenBank/DDBJ whole genome shotgun (WGS) entry which is preliminary data.</text>
</comment>
<evidence type="ECO:0008006" key="5">
    <source>
        <dbReference type="Google" id="ProtNLM"/>
    </source>
</evidence>
<dbReference type="Proteomes" id="UP000217881">
    <property type="component" value="Unassembled WGS sequence"/>
</dbReference>
<dbReference type="Proteomes" id="UP000217720">
    <property type="component" value="Unassembled WGS sequence"/>
</dbReference>
<dbReference type="Pfam" id="PF08905">
    <property type="entry name" value="DUF1850"/>
    <property type="match status" value="1"/>
</dbReference>
<name>A0A2A3ZH82_BREAU</name>
<dbReference type="EMBL" id="NRGO01000005">
    <property type="protein sequence ID" value="PCC50918.1"/>
    <property type="molecule type" value="Genomic_DNA"/>
</dbReference>
<evidence type="ECO:0000313" key="1">
    <source>
        <dbReference type="EMBL" id="PCC50918.1"/>
    </source>
</evidence>
<reference evidence="3 4" key="1">
    <citation type="journal article" date="2017" name="Elife">
        <title>Extensive horizontal gene transfer in cheese-associated bacteria.</title>
        <authorList>
            <person name="Bonham K.S."/>
            <person name="Wolfe B.E."/>
            <person name="Dutton R.J."/>
        </authorList>
    </citation>
    <scope>NUCLEOTIDE SEQUENCE [LARGE SCALE GENOMIC DNA]</scope>
    <source>
        <strain evidence="2 4">738_8</strain>
        <strain evidence="1 3">900_6</strain>
    </source>
</reference>
<evidence type="ECO:0000313" key="4">
    <source>
        <dbReference type="Proteomes" id="UP000217881"/>
    </source>
</evidence>
<accession>A0A2A3ZH82</accession>
<dbReference type="EMBL" id="NRHA01000006">
    <property type="protein sequence ID" value="PCC54962.1"/>
    <property type="molecule type" value="Genomic_DNA"/>
</dbReference>
<sequence length="156" mass="17768">MITSAVVAGMGIVGLGGLSPRTPERRLVIRQQRAEDNIFRRVPLRGDETVRMTWMHSVDKTPWTEYYSIDQGDLLLDCTDLRLMGAGTPSNAPHTELVGDDVRLCGLNERFPALRWIHSHRVHHRIYLNDELILPTSAVPHHTKVEMIVARTQERI</sequence>
<dbReference type="InterPro" id="IPR015001">
    <property type="entry name" value="DUF1850"/>
</dbReference>
<evidence type="ECO:0000313" key="2">
    <source>
        <dbReference type="EMBL" id="PCC54962.1"/>
    </source>
</evidence>
<evidence type="ECO:0000313" key="3">
    <source>
        <dbReference type="Proteomes" id="UP000217720"/>
    </source>
</evidence>
<dbReference type="AlphaFoldDB" id="A0A2A3ZH82"/>
<dbReference type="RefSeq" id="WP_096145739.1">
    <property type="nucleotide sequence ID" value="NZ_JABUYC010000012.1"/>
</dbReference>
<protein>
    <recommendedName>
        <fullName evidence="5">DUF1850 domain-containing protein</fullName>
    </recommendedName>
</protein>
<gene>
    <name evidence="2" type="ORF">CIK59_03050</name>
    <name evidence="1" type="ORF">CIK62_04305</name>
</gene>
<organism evidence="1 3">
    <name type="scientific">Brevibacterium aurantiacum</name>
    <dbReference type="NCBI Taxonomy" id="273384"/>
    <lineage>
        <taxon>Bacteria</taxon>
        <taxon>Bacillati</taxon>
        <taxon>Actinomycetota</taxon>
        <taxon>Actinomycetes</taxon>
        <taxon>Micrococcales</taxon>
        <taxon>Brevibacteriaceae</taxon>
        <taxon>Brevibacterium</taxon>
    </lineage>
</organism>
<proteinExistence type="predicted"/>